<evidence type="ECO:0000313" key="3">
    <source>
        <dbReference type="Proteomes" id="UP000031056"/>
    </source>
</evidence>
<dbReference type="InterPro" id="IPR006597">
    <property type="entry name" value="Sel1-like"/>
</dbReference>
<name>A0A0B2UEP3_9MICR</name>
<sequence>MKSFFGRLNKTLKHDFEKAIQSESNEEIFNLLREYMKFIEDENESYKYLFVIGQNPLDELKDTQKSMEKFNTKCLSFLIKTVNNSDSLHPYDSTLSEAQTFMGLGYEFGLFGLSKDDIKAVGYYSSAARQNHPIGTFRMGQCLEKGIGKPKNWKHALDFYRCSAKLGYIAGMHTYGSVLIHGDMGSKKDIQSGLFYLKLAVRKATHEYPYPYYDLAQIYESNMTSGEIQTDEEYAFRMYLKGAELSCPNCQYRVAKCYETGELMQERNLALAYNWYKKASELGQIDAQMSYSRILFTGIDGIVQSDLNESLFWALKAAIKGHPQAAYSVAEFAEAENNGTGNTLLAIWWYTVSYEFGNTQAKSKINMLQHQIDIQNRGSKEPKCCGCFCWSSTK</sequence>
<dbReference type="Gene3D" id="1.25.40.10">
    <property type="entry name" value="Tetratricopeptide repeat domain"/>
    <property type="match status" value="2"/>
</dbReference>
<proteinExistence type="predicted"/>
<dbReference type="InterPro" id="IPR051726">
    <property type="entry name" value="Chitin_Synth_Reg"/>
</dbReference>
<dbReference type="SMART" id="SM00671">
    <property type="entry name" value="SEL1"/>
    <property type="match status" value="7"/>
</dbReference>
<dbReference type="OrthoDB" id="272077at2759"/>
<dbReference type="PANTHER" id="PTHR46430:SF1">
    <property type="entry name" value="CHITIN SYNTHASE REGULATOR SKT5-RELATED"/>
    <property type="match status" value="1"/>
</dbReference>
<protein>
    <submittedName>
        <fullName evidence="2">TPR repeat-containing protein</fullName>
    </submittedName>
</protein>
<dbReference type="VEuPathDB" id="MicrosporidiaDB:M896_060550"/>
<dbReference type="EMBL" id="JOKQ01000006">
    <property type="protein sequence ID" value="KHN69556.1"/>
    <property type="molecule type" value="Genomic_DNA"/>
</dbReference>
<comment type="caution">
    <text evidence="2">The sequence shown here is derived from an EMBL/GenBank/DDBJ whole genome shotgun (WGS) entry which is preliminary data.</text>
</comment>
<dbReference type="HOGENOM" id="CLU_000288_126_3_1"/>
<dbReference type="SUPFAM" id="SSF81901">
    <property type="entry name" value="HCP-like"/>
    <property type="match status" value="1"/>
</dbReference>
<accession>A0A0B2UEP3</accession>
<reference evidence="2 3" key="1">
    <citation type="journal article" date="2014" name="MBio">
        <title>The Ordospora colligata genome; evolution of extreme reduction in microsporidia and host-to-parasite horizontal gene transfer.</title>
        <authorList>
            <person name="Pombert J.-F."/>
            <person name="Haag K.L."/>
            <person name="Beidas S."/>
            <person name="Ebert D."/>
            <person name="Keeling P.J."/>
        </authorList>
    </citation>
    <scope>NUCLEOTIDE SEQUENCE [LARGE SCALE GENOMIC DNA]</scope>
    <source>
        <strain evidence="2 3">OC4</strain>
    </source>
</reference>
<organism evidence="2 3">
    <name type="scientific">Ordospora colligata OC4</name>
    <dbReference type="NCBI Taxonomy" id="1354746"/>
    <lineage>
        <taxon>Eukaryota</taxon>
        <taxon>Fungi</taxon>
        <taxon>Fungi incertae sedis</taxon>
        <taxon>Microsporidia</taxon>
        <taxon>Ordosporidae</taxon>
        <taxon>Ordospora</taxon>
    </lineage>
</organism>
<evidence type="ECO:0000256" key="1">
    <source>
        <dbReference type="ARBA" id="ARBA00022737"/>
    </source>
</evidence>
<dbReference type="AlphaFoldDB" id="A0A0B2UEP3"/>
<keyword evidence="3" id="KW-1185">Reference proteome</keyword>
<evidence type="ECO:0000313" key="2">
    <source>
        <dbReference type="EMBL" id="KHN69556.1"/>
    </source>
</evidence>
<dbReference type="InParanoid" id="A0A0B2UEP3"/>
<dbReference type="RefSeq" id="XP_014563598.1">
    <property type="nucleotide sequence ID" value="XM_014708112.1"/>
</dbReference>
<dbReference type="Pfam" id="PF08238">
    <property type="entry name" value="Sel1"/>
    <property type="match status" value="6"/>
</dbReference>
<gene>
    <name evidence="2" type="ORF">M896_060550</name>
</gene>
<dbReference type="GeneID" id="26261926"/>
<dbReference type="STRING" id="1354746.A0A0B2UEP3"/>
<dbReference type="InterPro" id="IPR011990">
    <property type="entry name" value="TPR-like_helical_dom_sf"/>
</dbReference>
<dbReference type="PANTHER" id="PTHR46430">
    <property type="entry name" value="PROTEIN SKT5-RELATED"/>
    <property type="match status" value="1"/>
</dbReference>
<keyword evidence="1" id="KW-0677">Repeat</keyword>
<dbReference type="Proteomes" id="UP000031056">
    <property type="component" value="Unassembled WGS sequence"/>
</dbReference>